<reference evidence="2 3" key="1">
    <citation type="submission" date="2019-06" db="EMBL/GenBank/DDBJ databases">
        <title>Draft genome of Aliikangiella marina GYP-15.</title>
        <authorList>
            <person name="Wang G."/>
        </authorList>
    </citation>
    <scope>NUCLEOTIDE SEQUENCE [LARGE SCALE GENOMIC DNA]</scope>
    <source>
        <strain evidence="2 3">GYP-15</strain>
    </source>
</reference>
<accession>A0A545T8T5</accession>
<evidence type="ECO:0000313" key="2">
    <source>
        <dbReference type="EMBL" id="TQV73637.1"/>
    </source>
</evidence>
<comment type="caution">
    <text evidence="2">The sequence shown here is derived from an EMBL/GenBank/DDBJ whole genome shotgun (WGS) entry which is preliminary data.</text>
</comment>
<dbReference type="Gene3D" id="3.40.1080.10">
    <property type="entry name" value="Glutaconate Coenzyme A-transferase"/>
    <property type="match status" value="1"/>
</dbReference>
<dbReference type="InterPro" id="IPR038460">
    <property type="entry name" value="AcetylCoA_hyd_C_sf"/>
</dbReference>
<dbReference type="PANTHER" id="PTHR21432">
    <property type="entry name" value="ACETYL-COA HYDROLASE-RELATED"/>
    <property type="match status" value="1"/>
</dbReference>
<dbReference type="EMBL" id="VIKR01000003">
    <property type="protein sequence ID" value="TQV73637.1"/>
    <property type="molecule type" value="Genomic_DNA"/>
</dbReference>
<dbReference type="GO" id="GO:0008775">
    <property type="term" value="F:acetate CoA-transferase activity"/>
    <property type="evidence" value="ECO:0007669"/>
    <property type="project" value="InterPro"/>
</dbReference>
<gene>
    <name evidence="2" type="ORF">FLL45_12240</name>
</gene>
<evidence type="ECO:0000259" key="1">
    <source>
        <dbReference type="Pfam" id="PF13336"/>
    </source>
</evidence>
<keyword evidence="2" id="KW-0378">Hydrolase</keyword>
<dbReference type="Gene3D" id="3.40.1080.20">
    <property type="entry name" value="Acetyl-CoA hydrolase/transferase C-terminal domain"/>
    <property type="match status" value="1"/>
</dbReference>
<dbReference type="GO" id="GO:0016787">
    <property type="term" value="F:hydrolase activity"/>
    <property type="evidence" value="ECO:0007669"/>
    <property type="project" value="UniProtKB-KW"/>
</dbReference>
<dbReference type="Pfam" id="PF13336">
    <property type="entry name" value="AcetylCoA_hyd_C"/>
    <property type="match status" value="1"/>
</dbReference>
<dbReference type="InterPro" id="IPR046433">
    <property type="entry name" value="ActCoA_hydro"/>
</dbReference>
<organism evidence="2 3">
    <name type="scientific">Aliikangiella marina</name>
    <dbReference type="NCBI Taxonomy" id="1712262"/>
    <lineage>
        <taxon>Bacteria</taxon>
        <taxon>Pseudomonadati</taxon>
        <taxon>Pseudomonadota</taxon>
        <taxon>Gammaproteobacteria</taxon>
        <taxon>Oceanospirillales</taxon>
        <taxon>Pleioneaceae</taxon>
        <taxon>Aliikangiella</taxon>
    </lineage>
</organism>
<evidence type="ECO:0000313" key="3">
    <source>
        <dbReference type="Proteomes" id="UP000317839"/>
    </source>
</evidence>
<dbReference type="InterPro" id="IPR026888">
    <property type="entry name" value="AcetylCoA_hyd_C"/>
</dbReference>
<name>A0A545T8T5_9GAMM</name>
<sequence>MTSISAKQKLTSTQRIIMNKFDSPKAAVDKLIQTVGKNIIMAAPLGAGKANHILNEIYLRAKNDPSINFTLLTALTLQVPKAKSFIEKQFMGPFLQRVFKNYPNLTFENDRLNQSLPDNVKIIEFYYKAGQFKDNAYGQQNYLSSNYTHVARDVFNRGVNVICQQVCHGSIDDEAVLSLSCNPDISIDLVNLLKANGREFVTIGQTNQDLPFMYGESIVPLNFFDILVDNRELDYAVFAPPKMAIPDVDYMIGLHASSLIKDNGEIQIGIGSLGDALVYGLGLRQENNDLYRKVLKELEIDRLSFPVIEQCGETEEFNIGLFASTEMLVDSFASLYQKGILKKKVYDSVILQRLLNEGEISEEFDESIFDVLQQHKAISQKLSIEDVEFLKEYGIIRSGINFQEGRLITQDNQILSNDIHELDRNLVIGERLRNGAVAHGGFFLGPRSFYDFLKDLPVEERKLFRMRKISQINQLYGHEEIDRLQRVNGRFINTCMKVSLNGQACSDALEDYNQISGVGGQYNFVAMAHELPDARSVLQLRSFRTNAEGKLESNIVFNYANCTIPRHLRDIVITEYGIADLRSKTDEEVASALIQIADSRFQAMLISQAKKANKLPNNFQLDKRFTNNYPQRYLPVLKAFKSQGLFKPFPLGHDFTQEELEIGKGLKKLKALQSNKIKFYQFLLSAIFSTGKKSKYQSHLKRMNLDNPQNSKEKVYQKLLLKALG</sequence>
<protein>
    <submittedName>
        <fullName evidence="2">Acetyl-CoA hydrolase</fullName>
    </submittedName>
</protein>
<proteinExistence type="predicted"/>
<dbReference type="SUPFAM" id="SSF100950">
    <property type="entry name" value="NagB/RpiA/CoA transferase-like"/>
    <property type="match status" value="1"/>
</dbReference>
<feature type="domain" description="Acetyl-CoA hydrolase/transferase C-terminal" evidence="1">
    <location>
        <begin position="445"/>
        <end position="609"/>
    </location>
</feature>
<dbReference type="AlphaFoldDB" id="A0A545T8T5"/>
<dbReference type="Proteomes" id="UP000317839">
    <property type="component" value="Unassembled WGS sequence"/>
</dbReference>
<dbReference type="Gene3D" id="3.30.750.70">
    <property type="entry name" value="4-hydroxybutyrate coenzyme like domains"/>
    <property type="match status" value="1"/>
</dbReference>
<dbReference type="OrthoDB" id="9801795at2"/>
<dbReference type="GO" id="GO:0006083">
    <property type="term" value="P:acetate metabolic process"/>
    <property type="evidence" value="ECO:0007669"/>
    <property type="project" value="InterPro"/>
</dbReference>
<dbReference type="InterPro" id="IPR037171">
    <property type="entry name" value="NagB/RpiA_transferase-like"/>
</dbReference>
<keyword evidence="3" id="KW-1185">Reference proteome</keyword>
<dbReference type="PANTHER" id="PTHR21432:SF20">
    <property type="entry name" value="ACETYL-COA HYDROLASE"/>
    <property type="match status" value="1"/>
</dbReference>